<accession>A0ABW7XBM0</accession>
<dbReference type="InterPro" id="IPR001647">
    <property type="entry name" value="HTH_TetR"/>
</dbReference>
<dbReference type="RefSeq" id="WP_397095879.1">
    <property type="nucleotide sequence ID" value="NZ_JBIRYO010000038.1"/>
</dbReference>
<dbReference type="Proteomes" id="UP001611415">
    <property type="component" value="Unassembled WGS sequence"/>
</dbReference>
<dbReference type="Gene3D" id="1.10.357.10">
    <property type="entry name" value="Tetracycline Repressor, domain 2"/>
    <property type="match status" value="1"/>
</dbReference>
<reference evidence="7 8" key="1">
    <citation type="submission" date="2024-10" db="EMBL/GenBank/DDBJ databases">
        <title>The Natural Products Discovery Center: Release of the First 8490 Sequenced Strains for Exploring Actinobacteria Biosynthetic Diversity.</title>
        <authorList>
            <person name="Kalkreuter E."/>
            <person name="Kautsar S.A."/>
            <person name="Yang D."/>
            <person name="Bader C.D."/>
            <person name="Teijaro C.N."/>
            <person name="Fluegel L."/>
            <person name="Davis C.M."/>
            <person name="Simpson J.R."/>
            <person name="Lauterbach L."/>
            <person name="Steele A.D."/>
            <person name="Gui C."/>
            <person name="Meng S."/>
            <person name="Li G."/>
            <person name="Viehrig K."/>
            <person name="Ye F."/>
            <person name="Su P."/>
            <person name="Kiefer A.F."/>
            <person name="Nichols A."/>
            <person name="Cepeda A.J."/>
            <person name="Yan W."/>
            <person name="Fan B."/>
            <person name="Jiang Y."/>
            <person name="Adhikari A."/>
            <person name="Zheng C.-J."/>
            <person name="Schuster L."/>
            <person name="Cowan T.M."/>
            <person name="Smanski M.J."/>
            <person name="Chevrette M.G."/>
            <person name="De Carvalho L.P.S."/>
            <person name="Shen B."/>
        </authorList>
    </citation>
    <scope>NUCLEOTIDE SEQUENCE [LARGE SCALE GENOMIC DNA]</scope>
    <source>
        <strain evidence="7 8">NPDC019275</strain>
    </source>
</reference>
<evidence type="ECO:0000256" key="1">
    <source>
        <dbReference type="ARBA" id="ARBA00023015"/>
    </source>
</evidence>
<evidence type="ECO:0000256" key="3">
    <source>
        <dbReference type="ARBA" id="ARBA00023163"/>
    </source>
</evidence>
<organism evidence="7 8">
    <name type="scientific">Nocardia xishanensis</name>
    <dbReference type="NCBI Taxonomy" id="238964"/>
    <lineage>
        <taxon>Bacteria</taxon>
        <taxon>Bacillati</taxon>
        <taxon>Actinomycetota</taxon>
        <taxon>Actinomycetes</taxon>
        <taxon>Mycobacteriales</taxon>
        <taxon>Nocardiaceae</taxon>
        <taxon>Nocardia</taxon>
    </lineage>
</organism>
<evidence type="ECO:0000313" key="8">
    <source>
        <dbReference type="Proteomes" id="UP001611415"/>
    </source>
</evidence>
<dbReference type="InterPro" id="IPR036271">
    <property type="entry name" value="Tet_transcr_reg_TetR-rel_C_sf"/>
</dbReference>
<sequence>MTATGQHRDTNSSARPTGPGSRGTYAKSPARRREIITAAVEIFSKYGFRDGSLRDVAERAGMTHAGIRHHFPTKVDLLQAVLRWREHESLAKGNRTQVDGIDAVDAWIEAVAENVTNPTLIELEFTLAGEAASPDHPAHGHFVRTYSKSEEILGRAFTLMQERGQLRDGVDPALAARSLLAAAQGVQTLWLRDRRIDIADVLRAQLAVLLRAPKSA</sequence>
<proteinExistence type="predicted"/>
<gene>
    <name evidence="7" type="ORF">ACH49W_33960</name>
</gene>
<feature type="domain" description="HTH tetR-type" evidence="6">
    <location>
        <begin position="29"/>
        <end position="89"/>
    </location>
</feature>
<evidence type="ECO:0000256" key="4">
    <source>
        <dbReference type="PROSITE-ProRule" id="PRU00335"/>
    </source>
</evidence>
<name>A0ABW7XBM0_9NOCA</name>
<keyword evidence="1" id="KW-0805">Transcription regulation</keyword>
<feature type="compositionally biased region" description="Basic and acidic residues" evidence="5">
    <location>
        <begin position="1"/>
        <end position="10"/>
    </location>
</feature>
<keyword evidence="8" id="KW-1185">Reference proteome</keyword>
<keyword evidence="2 4" id="KW-0238">DNA-binding</keyword>
<protein>
    <submittedName>
        <fullName evidence="7">TetR/AcrR family transcriptional regulator</fullName>
    </submittedName>
</protein>
<dbReference type="PANTHER" id="PTHR30055">
    <property type="entry name" value="HTH-TYPE TRANSCRIPTIONAL REGULATOR RUTR"/>
    <property type="match status" value="1"/>
</dbReference>
<feature type="region of interest" description="Disordered" evidence="5">
    <location>
        <begin position="1"/>
        <end position="30"/>
    </location>
</feature>
<evidence type="ECO:0000256" key="2">
    <source>
        <dbReference type="ARBA" id="ARBA00023125"/>
    </source>
</evidence>
<dbReference type="SUPFAM" id="SSF46689">
    <property type="entry name" value="Homeodomain-like"/>
    <property type="match status" value="1"/>
</dbReference>
<feature type="DNA-binding region" description="H-T-H motif" evidence="4">
    <location>
        <begin position="52"/>
        <end position="71"/>
    </location>
</feature>
<dbReference type="Pfam" id="PF00440">
    <property type="entry name" value="TetR_N"/>
    <property type="match status" value="1"/>
</dbReference>
<dbReference type="PANTHER" id="PTHR30055:SF234">
    <property type="entry name" value="HTH-TYPE TRANSCRIPTIONAL REGULATOR BETI"/>
    <property type="match status" value="1"/>
</dbReference>
<comment type="caution">
    <text evidence="7">The sequence shown here is derived from an EMBL/GenBank/DDBJ whole genome shotgun (WGS) entry which is preliminary data.</text>
</comment>
<evidence type="ECO:0000256" key="5">
    <source>
        <dbReference type="SAM" id="MobiDB-lite"/>
    </source>
</evidence>
<keyword evidence="3" id="KW-0804">Transcription</keyword>
<evidence type="ECO:0000259" key="6">
    <source>
        <dbReference type="PROSITE" id="PS50977"/>
    </source>
</evidence>
<dbReference type="PROSITE" id="PS50977">
    <property type="entry name" value="HTH_TETR_2"/>
    <property type="match status" value="1"/>
</dbReference>
<evidence type="ECO:0000313" key="7">
    <source>
        <dbReference type="EMBL" id="MFI2478389.1"/>
    </source>
</evidence>
<dbReference type="EMBL" id="JBIRYO010000038">
    <property type="protein sequence ID" value="MFI2478389.1"/>
    <property type="molecule type" value="Genomic_DNA"/>
</dbReference>
<dbReference type="InterPro" id="IPR009057">
    <property type="entry name" value="Homeodomain-like_sf"/>
</dbReference>
<dbReference type="InterPro" id="IPR050109">
    <property type="entry name" value="HTH-type_TetR-like_transc_reg"/>
</dbReference>
<dbReference type="PRINTS" id="PR00455">
    <property type="entry name" value="HTHTETR"/>
</dbReference>
<dbReference type="SUPFAM" id="SSF48498">
    <property type="entry name" value="Tetracyclin repressor-like, C-terminal domain"/>
    <property type="match status" value="1"/>
</dbReference>